<reference evidence="5" key="1">
    <citation type="journal article" date="2024" name="IScience">
        <title>Strigolactones Initiate the Formation of Haustorium-like Structures in Castilleja.</title>
        <authorList>
            <person name="Buerger M."/>
            <person name="Peterson D."/>
            <person name="Chory J."/>
        </authorList>
    </citation>
    <scope>NUCLEOTIDE SEQUENCE [LARGE SCALE GENOMIC DNA]</scope>
</reference>
<dbReference type="InterPro" id="IPR032799">
    <property type="entry name" value="TAXi_C"/>
</dbReference>
<keyword evidence="5" id="KW-1185">Reference proteome</keyword>
<feature type="signal peptide" evidence="2">
    <location>
        <begin position="1"/>
        <end position="21"/>
    </location>
</feature>
<dbReference type="Pfam" id="PF14543">
    <property type="entry name" value="TAXi_N"/>
    <property type="match status" value="1"/>
</dbReference>
<protein>
    <recommendedName>
        <fullName evidence="3">Peptidase A1 domain-containing protein</fullName>
    </recommendedName>
</protein>
<organism evidence="4 5">
    <name type="scientific">Castilleja foliolosa</name>
    <dbReference type="NCBI Taxonomy" id="1961234"/>
    <lineage>
        <taxon>Eukaryota</taxon>
        <taxon>Viridiplantae</taxon>
        <taxon>Streptophyta</taxon>
        <taxon>Embryophyta</taxon>
        <taxon>Tracheophyta</taxon>
        <taxon>Spermatophyta</taxon>
        <taxon>Magnoliopsida</taxon>
        <taxon>eudicotyledons</taxon>
        <taxon>Gunneridae</taxon>
        <taxon>Pentapetalae</taxon>
        <taxon>asterids</taxon>
        <taxon>lamiids</taxon>
        <taxon>Lamiales</taxon>
        <taxon>Orobanchaceae</taxon>
        <taxon>Pedicularideae</taxon>
        <taxon>Castillejinae</taxon>
        <taxon>Castilleja</taxon>
    </lineage>
</organism>
<dbReference type="InterPro" id="IPR021109">
    <property type="entry name" value="Peptidase_aspartic_dom_sf"/>
</dbReference>
<keyword evidence="2" id="KW-0732">Signal</keyword>
<dbReference type="InterPro" id="IPR001461">
    <property type="entry name" value="Aspartic_peptidase_A1"/>
</dbReference>
<dbReference type="EMBL" id="JAVIJP010000018">
    <property type="protein sequence ID" value="KAL3638835.1"/>
    <property type="molecule type" value="Genomic_DNA"/>
</dbReference>
<dbReference type="PROSITE" id="PS51767">
    <property type="entry name" value="PEPTIDASE_A1"/>
    <property type="match status" value="1"/>
</dbReference>
<evidence type="ECO:0000313" key="4">
    <source>
        <dbReference type="EMBL" id="KAL3638835.1"/>
    </source>
</evidence>
<name>A0ABD3D931_9LAMI</name>
<comment type="similarity">
    <text evidence="1">Belongs to the peptidase A1 family.</text>
</comment>
<evidence type="ECO:0000259" key="3">
    <source>
        <dbReference type="PROSITE" id="PS51767"/>
    </source>
</evidence>
<proteinExistence type="inferred from homology"/>
<dbReference type="PANTHER" id="PTHR13683">
    <property type="entry name" value="ASPARTYL PROTEASES"/>
    <property type="match status" value="1"/>
</dbReference>
<dbReference type="InterPro" id="IPR032861">
    <property type="entry name" value="TAXi_N"/>
</dbReference>
<evidence type="ECO:0000313" key="5">
    <source>
        <dbReference type="Proteomes" id="UP001632038"/>
    </source>
</evidence>
<dbReference type="AlphaFoldDB" id="A0ABD3D931"/>
<dbReference type="Pfam" id="PF14541">
    <property type="entry name" value="TAXi_C"/>
    <property type="match status" value="1"/>
</dbReference>
<feature type="domain" description="Peptidase A1" evidence="3">
    <location>
        <begin position="56"/>
        <end position="391"/>
    </location>
</feature>
<dbReference type="Proteomes" id="UP001632038">
    <property type="component" value="Unassembled WGS sequence"/>
</dbReference>
<dbReference type="InterPro" id="IPR033121">
    <property type="entry name" value="PEPTIDASE_A1"/>
</dbReference>
<dbReference type="PANTHER" id="PTHR13683:SF227">
    <property type="entry name" value="EUKARYOTIC ASPARTYL PROTEASE FAMILY PROTEIN"/>
    <property type="match status" value="1"/>
</dbReference>
<comment type="caution">
    <text evidence="4">The sequence shown here is derived from an EMBL/GenBank/DDBJ whole genome shotgun (WGS) entry which is preliminary data.</text>
</comment>
<accession>A0ABD3D931</accession>
<gene>
    <name evidence="4" type="ORF">CASFOL_016742</name>
</gene>
<sequence>MHQEMYLKALMLYLLTWITVAYQPDQNFIKMKTNSGAMGSSIFFNITGNVYPLGYYTVEISIGDPPTGPYVFNIDSGTDHLTWFNCFGSDYVLVPDNLVSCDDRACASLGGMRMDGDCAVCKYNVNYTESRSSTGLLVKDSFHLQLNNGTMIAPRLAFGCGVPKSNEVSIHQPIKDGVLGLGKGEPSILKQLHNISVVRNVVGHCLSNVSGGYIFFGYHRPISGVVWKKILSSAKQYSLGKANILLGDEATDIKGLDIIFNTGNTYTYLKSEAYNTLLDLVYKNINGKLSDANDDKTLPVCWKDVMPIQTIAQVASAFLSITLNFTDDVNNVVQFEMLPESYLIVTDKYNVCLGILNGTGVGLEDMSVIGDISMQNKLVIYDNENEMVGWAAVDTCSMPTTSFDQ</sequence>
<feature type="chain" id="PRO_5044757331" description="Peptidase A1 domain-containing protein" evidence="2">
    <location>
        <begin position="22"/>
        <end position="405"/>
    </location>
</feature>
<dbReference type="SUPFAM" id="SSF50630">
    <property type="entry name" value="Acid proteases"/>
    <property type="match status" value="1"/>
</dbReference>
<evidence type="ECO:0000256" key="2">
    <source>
        <dbReference type="SAM" id="SignalP"/>
    </source>
</evidence>
<evidence type="ECO:0000256" key="1">
    <source>
        <dbReference type="ARBA" id="ARBA00007447"/>
    </source>
</evidence>
<dbReference type="Gene3D" id="2.40.70.10">
    <property type="entry name" value="Acid Proteases"/>
    <property type="match status" value="2"/>
</dbReference>